<evidence type="ECO:0000313" key="4">
    <source>
        <dbReference type="Proteomes" id="UP000321723"/>
    </source>
</evidence>
<evidence type="ECO:0000313" key="5">
    <source>
        <dbReference type="Proteomes" id="UP000564629"/>
    </source>
</evidence>
<feature type="compositionally biased region" description="Basic and acidic residues" evidence="1">
    <location>
        <begin position="227"/>
        <end position="238"/>
    </location>
</feature>
<sequence length="245" mass="27229">MRAFRREGDRFVAEMEAGERDVLATVVSDVAELLGIGERLETWEPVHPDGEDHDVDGPGRPDWARMAHLPYRTPEDPAVRRLLPDASRDDREVAREFRRLTEDDLRREKALRLVEVYRALIADDVDPATGERYRARQSDTAVVRVRAHRAPAFAAALTDIRLVLGERLGVTDEEASAALEDEVVHADPAADDHAAQARHYLGSVFLALGWWQETLMACLLADLPDGPGRDEPGRDDPRTGLGSGS</sequence>
<comment type="caution">
    <text evidence="2">The sequence shown here is derived from an EMBL/GenBank/DDBJ whole genome shotgun (WGS) entry which is preliminary data.</text>
</comment>
<gene>
    <name evidence="2" type="ORF">CHO01_16090</name>
    <name evidence="3" type="ORF">HNR08_000244</name>
</gene>
<dbReference type="EMBL" id="JACHDN010000001">
    <property type="protein sequence ID" value="MBB5471508.1"/>
    <property type="molecule type" value="Genomic_DNA"/>
</dbReference>
<reference evidence="2 4" key="1">
    <citation type="submission" date="2019-07" db="EMBL/GenBank/DDBJ databases">
        <title>Whole genome shotgun sequence of Cellulomonas hominis NBRC 16055.</title>
        <authorList>
            <person name="Hosoyama A."/>
            <person name="Uohara A."/>
            <person name="Ohji S."/>
            <person name="Ichikawa N."/>
        </authorList>
    </citation>
    <scope>NUCLEOTIDE SEQUENCE [LARGE SCALE GENOMIC DNA]</scope>
    <source>
        <strain evidence="2 4">NBRC 16055</strain>
    </source>
</reference>
<dbReference type="Proteomes" id="UP000321723">
    <property type="component" value="Unassembled WGS sequence"/>
</dbReference>
<organism evidence="2 4">
    <name type="scientific">Cellulomonas hominis</name>
    <dbReference type="NCBI Taxonomy" id="156981"/>
    <lineage>
        <taxon>Bacteria</taxon>
        <taxon>Bacillati</taxon>
        <taxon>Actinomycetota</taxon>
        <taxon>Actinomycetes</taxon>
        <taxon>Micrococcales</taxon>
        <taxon>Cellulomonadaceae</taxon>
        <taxon>Cellulomonas</taxon>
    </lineage>
</organism>
<dbReference type="EMBL" id="BJVQ01000017">
    <property type="protein sequence ID" value="GEL46493.1"/>
    <property type="molecule type" value="Genomic_DNA"/>
</dbReference>
<dbReference type="InterPro" id="IPR018561">
    <property type="entry name" value="AosR"/>
</dbReference>
<dbReference type="OrthoDB" id="3268479at2"/>
<evidence type="ECO:0000313" key="3">
    <source>
        <dbReference type="EMBL" id="MBB5471508.1"/>
    </source>
</evidence>
<protein>
    <submittedName>
        <fullName evidence="2">Uncharacterized protein</fullName>
    </submittedName>
</protein>
<dbReference type="RefSeq" id="WP_146836328.1">
    <property type="nucleotide sequence ID" value="NZ_JAAXOZ010000009.1"/>
</dbReference>
<keyword evidence="4" id="KW-1185">Reference proteome</keyword>
<evidence type="ECO:0000256" key="1">
    <source>
        <dbReference type="SAM" id="MobiDB-lite"/>
    </source>
</evidence>
<dbReference type="Proteomes" id="UP000564629">
    <property type="component" value="Unassembled WGS sequence"/>
</dbReference>
<evidence type="ECO:0000313" key="2">
    <source>
        <dbReference type="EMBL" id="GEL46493.1"/>
    </source>
</evidence>
<name>A0A511FB93_9CELL</name>
<dbReference type="Pfam" id="PF09438">
    <property type="entry name" value="DUF2017"/>
    <property type="match status" value="1"/>
</dbReference>
<accession>A0A511FB93</accession>
<feature type="region of interest" description="Disordered" evidence="1">
    <location>
        <begin position="224"/>
        <end position="245"/>
    </location>
</feature>
<proteinExistence type="predicted"/>
<reference evidence="3 5" key="2">
    <citation type="submission" date="2020-08" db="EMBL/GenBank/DDBJ databases">
        <title>Sequencing the genomes of 1000 actinobacteria strains.</title>
        <authorList>
            <person name="Klenk H.-P."/>
        </authorList>
    </citation>
    <scope>NUCLEOTIDE SEQUENCE [LARGE SCALE GENOMIC DNA]</scope>
    <source>
        <strain evidence="3 5">DSM 9581</strain>
    </source>
</reference>
<dbReference type="AlphaFoldDB" id="A0A511FB93"/>